<evidence type="ECO:0000256" key="2">
    <source>
        <dbReference type="ARBA" id="ARBA00022475"/>
    </source>
</evidence>
<keyword evidence="3 6" id="KW-0812">Transmembrane</keyword>
<feature type="transmembrane region" description="Helical" evidence="6">
    <location>
        <begin position="273"/>
        <end position="295"/>
    </location>
</feature>
<comment type="subcellular location">
    <subcellularLocation>
        <location evidence="1">Cell membrane</location>
        <topology evidence="1">Multi-pass membrane protein</topology>
    </subcellularLocation>
</comment>
<evidence type="ECO:0000313" key="9">
    <source>
        <dbReference type="Proteomes" id="UP001589536"/>
    </source>
</evidence>
<feature type="transmembrane region" description="Helical" evidence="6">
    <location>
        <begin position="366"/>
        <end position="391"/>
    </location>
</feature>
<dbReference type="RefSeq" id="WP_376954224.1">
    <property type="nucleotide sequence ID" value="NZ_JBHMBH010000021.1"/>
</dbReference>
<evidence type="ECO:0000256" key="3">
    <source>
        <dbReference type="ARBA" id="ARBA00022692"/>
    </source>
</evidence>
<evidence type="ECO:0000256" key="4">
    <source>
        <dbReference type="ARBA" id="ARBA00022989"/>
    </source>
</evidence>
<name>A0ABV5UPM0_9MICC</name>
<feature type="transmembrane region" description="Helical" evidence="6">
    <location>
        <begin position="397"/>
        <end position="416"/>
    </location>
</feature>
<dbReference type="EMBL" id="JBHMBH010000021">
    <property type="protein sequence ID" value="MFB9714478.1"/>
    <property type="molecule type" value="Genomic_DNA"/>
</dbReference>
<organism evidence="8 9">
    <name type="scientific">Arthrobacter methylotrophus</name>
    <dbReference type="NCBI Taxonomy" id="121291"/>
    <lineage>
        <taxon>Bacteria</taxon>
        <taxon>Bacillati</taxon>
        <taxon>Actinomycetota</taxon>
        <taxon>Actinomycetes</taxon>
        <taxon>Micrococcales</taxon>
        <taxon>Micrococcaceae</taxon>
        <taxon>Arthrobacter</taxon>
    </lineage>
</organism>
<protein>
    <submittedName>
        <fullName evidence="8">FtsX-like permease family protein</fullName>
    </submittedName>
</protein>
<keyword evidence="9" id="KW-1185">Reference proteome</keyword>
<comment type="caution">
    <text evidence="8">The sequence shown here is derived from an EMBL/GenBank/DDBJ whole genome shotgun (WGS) entry which is preliminary data.</text>
</comment>
<feature type="domain" description="ABC3 transporter permease C-terminal" evidence="7">
    <location>
        <begin position="55"/>
        <end position="170"/>
    </location>
</feature>
<gene>
    <name evidence="8" type="ORF">ACFFPI_10125</name>
</gene>
<feature type="transmembrane region" description="Helical" evidence="6">
    <location>
        <begin position="307"/>
        <end position="328"/>
    </location>
</feature>
<evidence type="ECO:0000256" key="6">
    <source>
        <dbReference type="SAM" id="Phobius"/>
    </source>
</evidence>
<evidence type="ECO:0000259" key="7">
    <source>
        <dbReference type="Pfam" id="PF02687"/>
    </source>
</evidence>
<evidence type="ECO:0000256" key="5">
    <source>
        <dbReference type="ARBA" id="ARBA00023136"/>
    </source>
</evidence>
<evidence type="ECO:0000256" key="1">
    <source>
        <dbReference type="ARBA" id="ARBA00004651"/>
    </source>
</evidence>
<dbReference type="Pfam" id="PF02687">
    <property type="entry name" value="FtsX"/>
    <property type="match status" value="1"/>
</dbReference>
<reference evidence="8 9" key="1">
    <citation type="submission" date="2024-09" db="EMBL/GenBank/DDBJ databases">
        <authorList>
            <person name="Sun Q."/>
            <person name="Mori K."/>
        </authorList>
    </citation>
    <scope>NUCLEOTIDE SEQUENCE [LARGE SCALE GENOMIC DNA]</scope>
    <source>
        <strain evidence="8 9">JCM 13519</strain>
    </source>
</reference>
<feature type="transmembrane region" description="Helical" evidence="6">
    <location>
        <begin position="213"/>
        <end position="239"/>
    </location>
</feature>
<evidence type="ECO:0000313" key="8">
    <source>
        <dbReference type="EMBL" id="MFB9714478.1"/>
    </source>
</evidence>
<sequence length="431" mass="45020">MLSRPGAQSPAALLLPAVAFAVTTAIVLTVLGGAMMFWRWTNESAETFQYLSIVALALLLVPFVSLGGSAARLSARRRDDRLATLRLLGATPADVMKMTILESTGVAIIGAVAGVVLYYAISPLVGLIHFGGTGIGAAALWINPLLIIAVIASVAVIAGASAAIGLRQVNISPLGVRTKQSAPTVRGLRIIIGLLGIGAAFRALQIAKEDPNFTIFVLVICGAFAIGVGILNLIGPWAISRAARRSVKRARSAQRLLAARNILESPKGAWRQVSGVAMTSFIAVAAGSLMAVAATDDPETAIMNADIRTGVLIVLFTSFIITACSVGVNQASAIYDRRELYVSLDRLGMPREVIENARTRAVMSPLLLVSLGSAIIAGILVFPLFGIALIIAPLSTLVIAASLTAGIGIVWLALMATRPVLTTVLHQPERI</sequence>
<proteinExistence type="predicted"/>
<feature type="transmembrane region" description="Helical" evidence="6">
    <location>
        <begin position="187"/>
        <end position="207"/>
    </location>
</feature>
<feature type="transmembrane region" description="Helical" evidence="6">
    <location>
        <begin position="100"/>
        <end position="121"/>
    </location>
</feature>
<dbReference type="Proteomes" id="UP001589536">
    <property type="component" value="Unassembled WGS sequence"/>
</dbReference>
<keyword evidence="5 6" id="KW-0472">Membrane</keyword>
<keyword evidence="2" id="KW-1003">Cell membrane</keyword>
<keyword evidence="4 6" id="KW-1133">Transmembrane helix</keyword>
<feature type="transmembrane region" description="Helical" evidence="6">
    <location>
        <begin position="12"/>
        <end position="38"/>
    </location>
</feature>
<feature type="transmembrane region" description="Helical" evidence="6">
    <location>
        <begin position="141"/>
        <end position="166"/>
    </location>
</feature>
<accession>A0ABV5UPM0</accession>
<feature type="transmembrane region" description="Helical" evidence="6">
    <location>
        <begin position="50"/>
        <end position="71"/>
    </location>
</feature>
<dbReference type="InterPro" id="IPR003838">
    <property type="entry name" value="ABC3_permease_C"/>
</dbReference>